<name>A0A0N0RRN1_9MICO</name>
<comment type="caution">
    <text evidence="1">The sequence shown here is derived from an EMBL/GenBank/DDBJ whole genome shotgun (WGS) entry which is preliminary data.</text>
</comment>
<protein>
    <submittedName>
        <fullName evidence="1">Uncharacterized protein</fullName>
    </submittedName>
</protein>
<evidence type="ECO:0000313" key="2">
    <source>
        <dbReference type="Proteomes" id="UP000037737"/>
    </source>
</evidence>
<dbReference type="Proteomes" id="UP000037737">
    <property type="component" value="Unassembled WGS sequence"/>
</dbReference>
<gene>
    <name evidence="1" type="ORF">XI38_03765</name>
</gene>
<dbReference type="AlphaFoldDB" id="A0A0N0RRN1"/>
<keyword evidence="2" id="KW-1185">Reference proteome</keyword>
<proteinExistence type="predicted"/>
<dbReference type="KEGG" id="mcw:A8L33_02440"/>
<organism evidence="1 2">
    <name type="scientific">Microbacterium aurantiacum</name>
    <dbReference type="NCBI Taxonomy" id="162393"/>
    <lineage>
        <taxon>Bacteria</taxon>
        <taxon>Bacillati</taxon>
        <taxon>Actinomycetota</taxon>
        <taxon>Actinomycetes</taxon>
        <taxon>Micrococcales</taxon>
        <taxon>Microbacteriaceae</taxon>
        <taxon>Microbacterium</taxon>
    </lineage>
</organism>
<sequence>MPIDRVQDVVVVRPLCSYRGVRFELSRVFDGAGDVVWHPVSAGSSDHVTTLLIDFRDPAHRRVARWVGFTSNPLMEFVEGRVPLAAISDYREDITRTPWSFQPSPAPESDHVR</sequence>
<dbReference type="EMBL" id="LAVO01000003">
    <property type="protein sequence ID" value="KOS11672.1"/>
    <property type="molecule type" value="Genomic_DNA"/>
</dbReference>
<evidence type="ECO:0000313" key="1">
    <source>
        <dbReference type="EMBL" id="KOS11672.1"/>
    </source>
</evidence>
<accession>A0A0N0RRN1</accession>
<dbReference type="PATRIC" id="fig|84292.3.peg.783"/>
<reference evidence="1" key="1">
    <citation type="submission" date="2015-04" db="EMBL/GenBank/DDBJ databases">
        <title>Complete genome sequence of Microbacterium chocolatum SIT 101, a bacterium enantioselectively hydrolyzing mesomeric diesters.</title>
        <authorList>
            <person name="Li X."/>
            <person name="Xu Y."/>
        </authorList>
    </citation>
    <scope>NUCLEOTIDE SEQUENCE [LARGE SCALE GENOMIC DNA]</scope>
    <source>
        <strain evidence="1">SIT 101</strain>
    </source>
</reference>